<dbReference type="RefSeq" id="WP_250427327.1">
    <property type="nucleotide sequence ID" value="NZ_JALPRR010000001.1"/>
</dbReference>
<organism evidence="3 4">
    <name type="scientific">Pontibacter ruber</name>
    <dbReference type="NCBI Taxonomy" id="1343895"/>
    <lineage>
        <taxon>Bacteria</taxon>
        <taxon>Pseudomonadati</taxon>
        <taxon>Bacteroidota</taxon>
        <taxon>Cytophagia</taxon>
        <taxon>Cytophagales</taxon>
        <taxon>Hymenobacteraceae</taxon>
        <taxon>Pontibacter</taxon>
    </lineage>
</organism>
<gene>
    <name evidence="3" type="ORF">ACFSKP_05360</name>
</gene>
<dbReference type="PROSITE" id="PS50005">
    <property type="entry name" value="TPR"/>
    <property type="match status" value="1"/>
</dbReference>
<dbReference type="SUPFAM" id="SSF48452">
    <property type="entry name" value="TPR-like"/>
    <property type="match status" value="1"/>
</dbReference>
<name>A0ABW5CTF3_9BACT</name>
<comment type="caution">
    <text evidence="3">The sequence shown here is derived from an EMBL/GenBank/DDBJ whole genome shotgun (WGS) entry which is preliminary data.</text>
</comment>
<feature type="chain" id="PRO_5046126347" evidence="2">
    <location>
        <begin position="19"/>
        <end position="176"/>
    </location>
</feature>
<dbReference type="Gene3D" id="1.25.40.10">
    <property type="entry name" value="Tetratricopeptide repeat domain"/>
    <property type="match status" value="1"/>
</dbReference>
<evidence type="ECO:0000256" key="1">
    <source>
        <dbReference type="PROSITE-ProRule" id="PRU00339"/>
    </source>
</evidence>
<feature type="repeat" description="TPR" evidence="1">
    <location>
        <begin position="69"/>
        <end position="102"/>
    </location>
</feature>
<keyword evidence="2" id="KW-0732">Signal</keyword>
<dbReference type="Proteomes" id="UP001597374">
    <property type="component" value="Unassembled WGS sequence"/>
</dbReference>
<evidence type="ECO:0000313" key="3">
    <source>
        <dbReference type="EMBL" id="MFD2245671.1"/>
    </source>
</evidence>
<reference evidence="4" key="1">
    <citation type="journal article" date="2019" name="Int. J. Syst. Evol. Microbiol.">
        <title>The Global Catalogue of Microorganisms (GCM) 10K type strain sequencing project: providing services to taxonomists for standard genome sequencing and annotation.</title>
        <authorList>
            <consortium name="The Broad Institute Genomics Platform"/>
            <consortium name="The Broad Institute Genome Sequencing Center for Infectious Disease"/>
            <person name="Wu L."/>
            <person name="Ma J."/>
        </authorList>
    </citation>
    <scope>NUCLEOTIDE SEQUENCE [LARGE SCALE GENOMIC DNA]</scope>
    <source>
        <strain evidence="4">CGMCC 4.1782</strain>
    </source>
</reference>
<dbReference type="InterPro" id="IPR011990">
    <property type="entry name" value="TPR-like_helical_dom_sf"/>
</dbReference>
<dbReference type="InterPro" id="IPR019734">
    <property type="entry name" value="TPR_rpt"/>
</dbReference>
<sequence>MKALFFFLLMLTTLSTFADNTTRYKITELRGQYLEASKSSEAAKEFNEMMGEYKDRHPVVLAYKAASEATMAKHVWNPYFKLKHLQKAAELFEEAVKLDNQNPEIRFLRFTVEHYIPRYLNMSGHIQEDKKLIINSLKVYPRSGISADWARTMREFMLSKDHCTEEEKKTLRSINV</sequence>
<protein>
    <submittedName>
        <fullName evidence="3">Tetratricopeptide repeat protein</fullName>
    </submittedName>
</protein>
<accession>A0ABW5CTF3</accession>
<keyword evidence="4" id="KW-1185">Reference proteome</keyword>
<dbReference type="EMBL" id="JBHUIM010000001">
    <property type="protein sequence ID" value="MFD2245671.1"/>
    <property type="molecule type" value="Genomic_DNA"/>
</dbReference>
<keyword evidence="1" id="KW-0802">TPR repeat</keyword>
<feature type="signal peptide" evidence="2">
    <location>
        <begin position="1"/>
        <end position="18"/>
    </location>
</feature>
<evidence type="ECO:0000313" key="4">
    <source>
        <dbReference type="Proteomes" id="UP001597374"/>
    </source>
</evidence>
<proteinExistence type="predicted"/>
<evidence type="ECO:0000256" key="2">
    <source>
        <dbReference type="SAM" id="SignalP"/>
    </source>
</evidence>